<dbReference type="KEGG" id="scn:Solca_2856"/>
<sequence length="154" mass="18169">MTKFDYDSEADKLALAIDIAIQAFKMHPPDGFDEKQLAHFVNVYEEYKTEILSPEKRFRNKSGLKQSTYEVFTYFQEGHGNTVNVFWDKINESKLDFRRENRLAKILKRKKIKDHTEYDFVIDTLVPYQQEGLISSDEVELLNSLISDYETNKD</sequence>
<dbReference type="RefSeq" id="WP_014681108.1">
    <property type="nucleotide sequence ID" value="NC_017770.1"/>
</dbReference>
<accession>H8KW89</accession>
<gene>
    <name evidence="1" type="ordered locus">Solca_2856</name>
</gene>
<dbReference type="AlphaFoldDB" id="H8KW89"/>
<reference evidence="1" key="1">
    <citation type="submission" date="2012-02" db="EMBL/GenBank/DDBJ databases">
        <title>The complete genome of Solitalea canadensis DSM 3403.</title>
        <authorList>
            <consortium name="US DOE Joint Genome Institute (JGI-PGF)"/>
            <person name="Lucas S."/>
            <person name="Copeland A."/>
            <person name="Lapidus A."/>
            <person name="Glavina del Rio T."/>
            <person name="Dalin E."/>
            <person name="Tice H."/>
            <person name="Bruce D."/>
            <person name="Goodwin L."/>
            <person name="Pitluck S."/>
            <person name="Peters L."/>
            <person name="Ovchinnikova G."/>
            <person name="Lu M."/>
            <person name="Kyrpides N."/>
            <person name="Mavromatis K."/>
            <person name="Ivanova N."/>
            <person name="Brettin T."/>
            <person name="Detter J.C."/>
            <person name="Han C."/>
            <person name="Larimer F."/>
            <person name="Land M."/>
            <person name="Hauser L."/>
            <person name="Markowitz V."/>
            <person name="Cheng J.-F."/>
            <person name="Hugenholtz P."/>
            <person name="Woyke T."/>
            <person name="Wu D."/>
            <person name="Spring S."/>
            <person name="Schroeder M."/>
            <person name="Kopitz M."/>
            <person name="Brambilla E."/>
            <person name="Klenk H.-P."/>
            <person name="Eisen J.A."/>
        </authorList>
    </citation>
    <scope>NUCLEOTIDE SEQUENCE</scope>
    <source>
        <strain evidence="1">DSM 3403</strain>
    </source>
</reference>
<evidence type="ECO:0000313" key="1">
    <source>
        <dbReference type="EMBL" id="AFD07881.1"/>
    </source>
</evidence>
<dbReference type="Proteomes" id="UP000007590">
    <property type="component" value="Chromosome"/>
</dbReference>
<organism evidence="1 2">
    <name type="scientific">Solitalea canadensis (strain ATCC 29591 / DSM 3403 / JCM 21819 / LMG 8368 / NBRC 15130 / NCIMB 12057 / USAM 9D)</name>
    <name type="common">Flexibacter canadensis</name>
    <dbReference type="NCBI Taxonomy" id="929556"/>
    <lineage>
        <taxon>Bacteria</taxon>
        <taxon>Pseudomonadati</taxon>
        <taxon>Bacteroidota</taxon>
        <taxon>Sphingobacteriia</taxon>
        <taxon>Sphingobacteriales</taxon>
        <taxon>Sphingobacteriaceae</taxon>
        <taxon>Solitalea</taxon>
    </lineage>
</organism>
<evidence type="ECO:0000313" key="2">
    <source>
        <dbReference type="Proteomes" id="UP000007590"/>
    </source>
</evidence>
<keyword evidence="2" id="KW-1185">Reference proteome</keyword>
<dbReference type="HOGENOM" id="CLU_1703082_0_0_10"/>
<dbReference type="OrthoDB" id="666888at2"/>
<dbReference type="eggNOG" id="ENOG5032WX2">
    <property type="taxonomic scope" value="Bacteria"/>
</dbReference>
<protein>
    <submittedName>
        <fullName evidence="1">Uncharacterized protein</fullName>
    </submittedName>
</protein>
<proteinExistence type="predicted"/>
<dbReference type="EMBL" id="CP003349">
    <property type="protein sequence ID" value="AFD07881.1"/>
    <property type="molecule type" value="Genomic_DNA"/>
</dbReference>
<name>H8KW89_SOLCM</name>